<dbReference type="SFLD" id="SFLDS00029">
    <property type="entry name" value="Radical_SAM"/>
    <property type="match status" value="1"/>
</dbReference>
<dbReference type="InterPro" id="IPR023867">
    <property type="entry name" value="Sulphatase_maturase_rSAM"/>
</dbReference>
<sequence length="384" mass="40935">MGEDGGGALPDSGLPGGMRGLAERPAYVVMQPTTLCNLDCTYCYLPLRAANRRMPVAVAAAVAAAGNAWAAADRFSVVWHGGEPLAAGREHLAALIAPFDPAVEHHVQTNATLIDDAWCEFFAAHRMRVSVSVDGPRARNAARVGRGGRPAYDRIAAGVAALRRHGIPFAALCVVSDPTPALAGELYRYFLDLGCEILGLNIEEQEGVNRRVTAPPAAAVRGFWAALTAAWRADPRIHLREIEWSLRYAAAVLEGTDGDLLPRRLDPIPTVGHDGAVVLLSPELAGFTDPRYGDFSSGNVLRTPLPAILAGAGRAGWIPEFLAGVEACRASCGYFGFCGGAHAANRYFEIGRFDGTVTNHCRNSKMRLLEGVLDHVDAHTPDRG</sequence>
<proteinExistence type="predicted"/>
<keyword evidence="7" id="KW-1185">Reference proteome</keyword>
<evidence type="ECO:0000313" key="7">
    <source>
        <dbReference type="Proteomes" id="UP000649739"/>
    </source>
</evidence>
<name>A0A8J3F7K7_9ACTN</name>
<dbReference type="PROSITE" id="PS51918">
    <property type="entry name" value="RADICAL_SAM"/>
    <property type="match status" value="1"/>
</dbReference>
<organism evidence="6 7">
    <name type="scientific">Pilimelia anulata</name>
    <dbReference type="NCBI Taxonomy" id="53371"/>
    <lineage>
        <taxon>Bacteria</taxon>
        <taxon>Bacillati</taxon>
        <taxon>Actinomycetota</taxon>
        <taxon>Actinomycetes</taxon>
        <taxon>Micromonosporales</taxon>
        <taxon>Micromonosporaceae</taxon>
        <taxon>Pilimelia</taxon>
    </lineage>
</organism>
<dbReference type="Gene3D" id="3.20.20.70">
    <property type="entry name" value="Aldolase class I"/>
    <property type="match status" value="1"/>
</dbReference>
<dbReference type="SFLD" id="SFLDG01067">
    <property type="entry name" value="SPASM/twitch_domain_containing"/>
    <property type="match status" value="1"/>
</dbReference>
<dbReference type="AlphaFoldDB" id="A0A8J3F7K7"/>
<dbReference type="NCBIfam" id="NF041718">
    <property type="entry name" value="rSAM_phane_AMC"/>
    <property type="match status" value="1"/>
</dbReference>
<dbReference type="InterPro" id="IPR007197">
    <property type="entry name" value="rSAM"/>
</dbReference>
<dbReference type="SMART" id="SM00729">
    <property type="entry name" value="Elp3"/>
    <property type="match status" value="1"/>
</dbReference>
<dbReference type="InterPro" id="IPR013785">
    <property type="entry name" value="Aldolase_TIM"/>
</dbReference>
<accession>A0A8J3F7K7</accession>
<evidence type="ECO:0000256" key="3">
    <source>
        <dbReference type="ARBA" id="ARBA00023004"/>
    </source>
</evidence>
<dbReference type="InterPro" id="IPR058240">
    <property type="entry name" value="rSAM_sf"/>
</dbReference>
<evidence type="ECO:0000256" key="2">
    <source>
        <dbReference type="ARBA" id="ARBA00022723"/>
    </source>
</evidence>
<evidence type="ECO:0000313" key="6">
    <source>
        <dbReference type="EMBL" id="GGJ89599.1"/>
    </source>
</evidence>
<dbReference type="PANTHER" id="PTHR43273">
    <property type="entry name" value="ANAEROBIC SULFATASE-MATURATING ENZYME HOMOLOG ASLB-RELATED"/>
    <property type="match status" value="1"/>
</dbReference>
<evidence type="ECO:0000259" key="5">
    <source>
        <dbReference type="PROSITE" id="PS51918"/>
    </source>
</evidence>
<evidence type="ECO:0000256" key="4">
    <source>
        <dbReference type="ARBA" id="ARBA00023014"/>
    </source>
</evidence>
<keyword evidence="4" id="KW-0411">Iron-sulfur</keyword>
<dbReference type="SFLD" id="SFLDG01386">
    <property type="entry name" value="main_SPASM_domain-containing"/>
    <property type="match status" value="1"/>
</dbReference>
<keyword evidence="1" id="KW-0949">S-adenosyl-L-methionine</keyword>
<dbReference type="SUPFAM" id="SSF102114">
    <property type="entry name" value="Radical SAM enzymes"/>
    <property type="match status" value="1"/>
</dbReference>
<gene>
    <name evidence="6" type="ORF">GCM10010123_19110</name>
</gene>
<comment type="caution">
    <text evidence="6">The sequence shown here is derived from an EMBL/GenBank/DDBJ whole genome shotgun (WGS) entry which is preliminary data.</text>
</comment>
<reference evidence="6" key="2">
    <citation type="submission" date="2020-09" db="EMBL/GenBank/DDBJ databases">
        <authorList>
            <person name="Sun Q."/>
            <person name="Ohkuma M."/>
        </authorList>
    </citation>
    <scope>NUCLEOTIDE SEQUENCE</scope>
    <source>
        <strain evidence="6">JCM 3090</strain>
    </source>
</reference>
<dbReference type="GO" id="GO:0046872">
    <property type="term" value="F:metal ion binding"/>
    <property type="evidence" value="ECO:0007669"/>
    <property type="project" value="UniProtKB-KW"/>
</dbReference>
<dbReference type="Proteomes" id="UP000649739">
    <property type="component" value="Unassembled WGS sequence"/>
</dbReference>
<keyword evidence="3" id="KW-0408">Iron</keyword>
<dbReference type="CDD" id="cd01335">
    <property type="entry name" value="Radical_SAM"/>
    <property type="match status" value="1"/>
</dbReference>
<dbReference type="GO" id="GO:0016491">
    <property type="term" value="F:oxidoreductase activity"/>
    <property type="evidence" value="ECO:0007669"/>
    <property type="project" value="InterPro"/>
</dbReference>
<dbReference type="InterPro" id="IPR006638">
    <property type="entry name" value="Elp3/MiaA/NifB-like_rSAM"/>
</dbReference>
<reference evidence="6" key="1">
    <citation type="journal article" date="2014" name="Int. J. Syst. Evol. Microbiol.">
        <title>Complete genome sequence of Corynebacterium casei LMG S-19264T (=DSM 44701T), isolated from a smear-ripened cheese.</title>
        <authorList>
            <consortium name="US DOE Joint Genome Institute (JGI-PGF)"/>
            <person name="Walter F."/>
            <person name="Albersmeier A."/>
            <person name="Kalinowski J."/>
            <person name="Ruckert C."/>
        </authorList>
    </citation>
    <scope>NUCLEOTIDE SEQUENCE</scope>
    <source>
        <strain evidence="6">JCM 3090</strain>
    </source>
</reference>
<dbReference type="EMBL" id="BMQB01000003">
    <property type="protein sequence ID" value="GGJ89599.1"/>
    <property type="molecule type" value="Genomic_DNA"/>
</dbReference>
<dbReference type="Pfam" id="PF04055">
    <property type="entry name" value="Radical_SAM"/>
    <property type="match status" value="1"/>
</dbReference>
<dbReference type="SFLD" id="SFLDG01072">
    <property type="entry name" value="dehydrogenase_like"/>
    <property type="match status" value="1"/>
</dbReference>
<feature type="domain" description="Radical SAM core" evidence="5">
    <location>
        <begin position="20"/>
        <end position="247"/>
    </location>
</feature>
<keyword evidence="2" id="KW-0479">Metal-binding</keyword>
<evidence type="ECO:0000256" key="1">
    <source>
        <dbReference type="ARBA" id="ARBA00022691"/>
    </source>
</evidence>
<dbReference type="PANTHER" id="PTHR43273:SF8">
    <property type="entry name" value="RADICAL SAM DOMAIN PROTEIN"/>
    <property type="match status" value="1"/>
</dbReference>
<protein>
    <submittedName>
        <fullName evidence="6">Radical SAM protein</fullName>
    </submittedName>
</protein>
<dbReference type="GO" id="GO:0051536">
    <property type="term" value="F:iron-sulfur cluster binding"/>
    <property type="evidence" value="ECO:0007669"/>
    <property type="project" value="UniProtKB-KW"/>
</dbReference>